<dbReference type="EMBL" id="WIXE01020784">
    <property type="protein sequence ID" value="KAK5968964.1"/>
    <property type="molecule type" value="Genomic_DNA"/>
</dbReference>
<comment type="caution">
    <text evidence="1">The sequence shown here is derived from an EMBL/GenBank/DDBJ whole genome shotgun (WGS) entry which is preliminary data.</text>
</comment>
<sequence length="87" mass="9727">ALAQAYLDGHDSIQKPCSLEHMSYIERNQIAGCSGAVQFASDVCEVFFKCLRTKQETFLGCEKKVCPEFKKFSPPPECVRSLFACSQ</sequence>
<dbReference type="Proteomes" id="UP001331761">
    <property type="component" value="Unassembled WGS sequence"/>
</dbReference>
<organism evidence="1 2">
    <name type="scientific">Trichostrongylus colubriformis</name>
    <name type="common">Black scour worm</name>
    <dbReference type="NCBI Taxonomy" id="6319"/>
    <lineage>
        <taxon>Eukaryota</taxon>
        <taxon>Metazoa</taxon>
        <taxon>Ecdysozoa</taxon>
        <taxon>Nematoda</taxon>
        <taxon>Chromadorea</taxon>
        <taxon>Rhabditida</taxon>
        <taxon>Rhabditina</taxon>
        <taxon>Rhabditomorpha</taxon>
        <taxon>Strongyloidea</taxon>
        <taxon>Trichostrongylidae</taxon>
        <taxon>Trichostrongylus</taxon>
    </lineage>
</organism>
<feature type="non-terminal residue" evidence="1">
    <location>
        <position position="1"/>
    </location>
</feature>
<evidence type="ECO:0000313" key="2">
    <source>
        <dbReference type="Proteomes" id="UP001331761"/>
    </source>
</evidence>
<name>A0AAN8F465_TRICO</name>
<accession>A0AAN8F465</accession>
<gene>
    <name evidence="1" type="ORF">GCK32_013169</name>
</gene>
<dbReference type="AlphaFoldDB" id="A0AAN8F465"/>
<proteinExistence type="predicted"/>
<keyword evidence="2" id="KW-1185">Reference proteome</keyword>
<reference evidence="1 2" key="1">
    <citation type="submission" date="2019-10" db="EMBL/GenBank/DDBJ databases">
        <title>Assembly and Annotation for the nematode Trichostrongylus colubriformis.</title>
        <authorList>
            <person name="Martin J."/>
        </authorList>
    </citation>
    <scope>NUCLEOTIDE SEQUENCE [LARGE SCALE GENOMIC DNA]</scope>
    <source>
        <strain evidence="1">G859</strain>
        <tissue evidence="1">Whole worm</tissue>
    </source>
</reference>
<protein>
    <submittedName>
        <fullName evidence="1">Uncharacterized protein</fullName>
    </submittedName>
</protein>
<evidence type="ECO:0000313" key="1">
    <source>
        <dbReference type="EMBL" id="KAK5968964.1"/>
    </source>
</evidence>